<proteinExistence type="predicted"/>
<feature type="non-terminal residue" evidence="7">
    <location>
        <position position="110"/>
    </location>
</feature>
<dbReference type="PANTHER" id="PTHR46600">
    <property type="entry name" value="THAP DOMAIN-CONTAINING"/>
    <property type="match status" value="1"/>
</dbReference>
<reference evidence="7" key="1">
    <citation type="submission" date="2013-07" db="EMBL/GenBank/DDBJ databases">
        <title>Midgut Transcriptome Profiling of Anoplphora glabripennis, a Lignocellulose Degrading, Wood-Boring Cerambycid.</title>
        <authorList>
            <person name="Scully E.D."/>
            <person name="Hoover K."/>
            <person name="Carlson J.E."/>
            <person name="Tien M."/>
            <person name="Geib S.M."/>
        </authorList>
    </citation>
    <scope>NUCLEOTIDE SEQUENCE</scope>
</reference>
<dbReference type="GO" id="GO:0008270">
    <property type="term" value="F:zinc ion binding"/>
    <property type="evidence" value="ECO:0007669"/>
    <property type="project" value="UniProtKB-KW"/>
</dbReference>
<name>V5FSH7_ANOGL</name>
<keyword evidence="1" id="KW-0479">Metal-binding</keyword>
<dbReference type="InterPro" id="IPR006612">
    <property type="entry name" value="THAP_Znf"/>
</dbReference>
<evidence type="ECO:0000256" key="3">
    <source>
        <dbReference type="ARBA" id="ARBA00022833"/>
    </source>
</evidence>
<protein>
    <submittedName>
        <fullName evidence="7">THAP domain-containing protein 1</fullName>
    </submittedName>
</protein>
<dbReference type="EMBL" id="GALX01007866">
    <property type="protein sequence ID" value="JAB60600.1"/>
    <property type="molecule type" value="Transcribed_RNA"/>
</dbReference>
<evidence type="ECO:0000256" key="2">
    <source>
        <dbReference type="ARBA" id="ARBA00022771"/>
    </source>
</evidence>
<keyword evidence="4 5" id="KW-0238">DNA-binding</keyword>
<accession>V5FSH7</accession>
<evidence type="ECO:0000256" key="4">
    <source>
        <dbReference type="ARBA" id="ARBA00023125"/>
    </source>
</evidence>
<dbReference type="AlphaFoldDB" id="V5FSH7"/>
<dbReference type="SMART" id="SM00692">
    <property type="entry name" value="DM3"/>
    <property type="match status" value="1"/>
</dbReference>
<evidence type="ECO:0000259" key="6">
    <source>
        <dbReference type="PROSITE" id="PS50950"/>
    </source>
</evidence>
<dbReference type="InterPro" id="IPR026516">
    <property type="entry name" value="THAP1/10"/>
</dbReference>
<dbReference type="SMART" id="SM00980">
    <property type="entry name" value="THAP"/>
    <property type="match status" value="1"/>
</dbReference>
<keyword evidence="2 5" id="KW-0863">Zinc-finger</keyword>
<gene>
    <name evidence="7" type="primary">THAP1</name>
</gene>
<dbReference type="Pfam" id="PF05485">
    <property type="entry name" value="THAP"/>
    <property type="match status" value="1"/>
</dbReference>
<dbReference type="PROSITE" id="PS50950">
    <property type="entry name" value="ZF_THAP"/>
    <property type="match status" value="1"/>
</dbReference>
<dbReference type="SUPFAM" id="SSF57716">
    <property type="entry name" value="Glucocorticoid receptor-like (DNA-binding domain)"/>
    <property type="match status" value="1"/>
</dbReference>
<evidence type="ECO:0000256" key="5">
    <source>
        <dbReference type="PROSITE-ProRule" id="PRU00309"/>
    </source>
</evidence>
<dbReference type="GO" id="GO:0043565">
    <property type="term" value="F:sequence-specific DNA binding"/>
    <property type="evidence" value="ECO:0007669"/>
    <property type="project" value="InterPro"/>
</dbReference>
<organism evidence="7">
    <name type="scientific">Anoplophora glabripennis</name>
    <name type="common">Asian longhorn beetle</name>
    <name type="synonym">Anoplophora nobilis</name>
    <dbReference type="NCBI Taxonomy" id="217634"/>
    <lineage>
        <taxon>Eukaryota</taxon>
        <taxon>Metazoa</taxon>
        <taxon>Ecdysozoa</taxon>
        <taxon>Arthropoda</taxon>
        <taxon>Hexapoda</taxon>
        <taxon>Insecta</taxon>
        <taxon>Pterygota</taxon>
        <taxon>Neoptera</taxon>
        <taxon>Endopterygota</taxon>
        <taxon>Coleoptera</taxon>
        <taxon>Polyphaga</taxon>
        <taxon>Cucujiformia</taxon>
        <taxon>Chrysomeloidea</taxon>
        <taxon>Cerambycidae</taxon>
        <taxon>Lamiinae</taxon>
        <taxon>Lamiini</taxon>
        <taxon>Anoplophora</taxon>
    </lineage>
</organism>
<evidence type="ECO:0000313" key="7">
    <source>
        <dbReference type="EMBL" id="JAB60600.1"/>
    </source>
</evidence>
<evidence type="ECO:0000256" key="1">
    <source>
        <dbReference type="ARBA" id="ARBA00022723"/>
    </source>
</evidence>
<keyword evidence="3" id="KW-0862">Zinc</keyword>
<sequence>MDSNIFSLVESTMLSCVVYGCTNNSITSDSSIKYYPFPKDSLAQQWAEACGWQSNTLDLDTARVCSIHFDETAYNSEIKMVDFVACYSKTLRSDAIPTLYLPQTQILIKD</sequence>
<feature type="domain" description="THAP-type" evidence="6">
    <location>
        <begin position="13"/>
        <end position="100"/>
    </location>
</feature>
<dbReference type="OrthoDB" id="7331812at2759"/>
<dbReference type="PANTHER" id="PTHR46600:SF11">
    <property type="entry name" value="THAP DOMAIN-CONTAINING PROTEIN 10"/>
    <property type="match status" value="1"/>
</dbReference>